<gene>
    <name evidence="1" type="ORF">P7K49_017902</name>
</gene>
<keyword evidence="2" id="KW-1185">Reference proteome</keyword>
<protein>
    <submittedName>
        <fullName evidence="1">Uncharacterized protein</fullName>
    </submittedName>
</protein>
<name>A0ABQ9V4K8_SAGOE</name>
<sequence length="69" mass="8042">MERCFTLQSQSLVTTVQVQIKKTSDQNNTYKIKDSLIKATGNIPLRRTSKFKPAQQRELVGEYQNHRFV</sequence>
<dbReference type="Proteomes" id="UP001266305">
    <property type="component" value="Unassembled WGS sequence"/>
</dbReference>
<evidence type="ECO:0000313" key="1">
    <source>
        <dbReference type="EMBL" id="KAK2104046.1"/>
    </source>
</evidence>
<comment type="caution">
    <text evidence="1">The sequence shown here is derived from an EMBL/GenBank/DDBJ whole genome shotgun (WGS) entry which is preliminary data.</text>
</comment>
<proteinExistence type="predicted"/>
<organism evidence="1 2">
    <name type="scientific">Saguinus oedipus</name>
    <name type="common">Cotton-top tamarin</name>
    <name type="synonym">Oedipomidas oedipus</name>
    <dbReference type="NCBI Taxonomy" id="9490"/>
    <lineage>
        <taxon>Eukaryota</taxon>
        <taxon>Metazoa</taxon>
        <taxon>Chordata</taxon>
        <taxon>Craniata</taxon>
        <taxon>Vertebrata</taxon>
        <taxon>Euteleostomi</taxon>
        <taxon>Mammalia</taxon>
        <taxon>Eutheria</taxon>
        <taxon>Euarchontoglires</taxon>
        <taxon>Primates</taxon>
        <taxon>Haplorrhini</taxon>
        <taxon>Platyrrhini</taxon>
        <taxon>Cebidae</taxon>
        <taxon>Callitrichinae</taxon>
        <taxon>Saguinus</taxon>
    </lineage>
</organism>
<accession>A0ABQ9V4K8</accession>
<dbReference type="EMBL" id="JASSZA010000008">
    <property type="protein sequence ID" value="KAK2104046.1"/>
    <property type="molecule type" value="Genomic_DNA"/>
</dbReference>
<evidence type="ECO:0000313" key="2">
    <source>
        <dbReference type="Proteomes" id="UP001266305"/>
    </source>
</evidence>
<reference evidence="1 2" key="1">
    <citation type="submission" date="2023-05" db="EMBL/GenBank/DDBJ databases">
        <title>B98-5 Cell Line De Novo Hybrid Assembly: An Optical Mapping Approach.</title>
        <authorList>
            <person name="Kananen K."/>
            <person name="Auerbach J.A."/>
            <person name="Kautto E."/>
            <person name="Blachly J.S."/>
        </authorList>
    </citation>
    <scope>NUCLEOTIDE SEQUENCE [LARGE SCALE GENOMIC DNA]</scope>
    <source>
        <strain evidence="1">B95-8</strain>
        <tissue evidence="1">Cell line</tissue>
    </source>
</reference>